<dbReference type="PANTHER" id="PTHR11806">
    <property type="entry name" value="GLUCOSE INHIBITED DIVISION PROTEIN A"/>
    <property type="match status" value="1"/>
</dbReference>
<dbReference type="InterPro" id="IPR036188">
    <property type="entry name" value="FAD/NAD-bd_sf"/>
</dbReference>
<dbReference type="OrthoDB" id="3329at2759"/>
<dbReference type="PRINTS" id="PR00411">
    <property type="entry name" value="PNDRDTASEI"/>
</dbReference>
<dbReference type="PANTHER" id="PTHR11806:SF0">
    <property type="entry name" value="PROTEIN MTO1 HOMOLOG, MITOCHONDRIAL"/>
    <property type="match status" value="1"/>
</dbReference>
<comment type="cofactor">
    <cofactor evidence="1">
        <name>FAD</name>
        <dbReference type="ChEBI" id="CHEBI:57692"/>
    </cofactor>
</comment>
<dbReference type="HAMAP" id="MF_00129">
    <property type="entry name" value="MnmG_GidA"/>
    <property type="match status" value="1"/>
</dbReference>
<dbReference type="EMBL" id="WOCE01000007">
    <property type="protein sequence ID" value="KAE9610218.1"/>
    <property type="molecule type" value="Genomic_DNA"/>
</dbReference>
<keyword evidence="3" id="KW-0963">Cytoplasm</keyword>
<dbReference type="PROSITE" id="PS01280">
    <property type="entry name" value="GIDA_1"/>
    <property type="match status" value="1"/>
</dbReference>
<dbReference type="InterPro" id="IPR044920">
    <property type="entry name" value="MnmG_C_subdom_sf"/>
</dbReference>
<dbReference type="Pfam" id="PF01134">
    <property type="entry name" value="GIDA"/>
    <property type="match status" value="1"/>
</dbReference>
<keyword evidence="7" id="KW-0520">NAD</keyword>
<keyword evidence="5" id="KW-0819">tRNA processing</keyword>
<dbReference type="AlphaFoldDB" id="A0A6A4Q8H7"/>
<dbReference type="FunFam" id="3.50.50.60:FF:000119">
    <property type="entry name" value="tRNA uridine 5-carboxymethylaminomethyl modification enzyme MnmG"/>
    <property type="match status" value="1"/>
</dbReference>
<dbReference type="SMART" id="SM01228">
    <property type="entry name" value="GIDA_assoc_3"/>
    <property type="match status" value="1"/>
</dbReference>
<evidence type="ECO:0000256" key="3">
    <source>
        <dbReference type="ARBA" id="ARBA00022490"/>
    </source>
</evidence>
<keyword evidence="4" id="KW-0285">Flavoprotein</keyword>
<dbReference type="FunFam" id="1.10.10.1800:FF:000001">
    <property type="entry name" value="tRNA uridine 5-carboxymethylaminomethyl modification enzyme MnmG"/>
    <property type="match status" value="1"/>
</dbReference>
<reference evidence="11" key="1">
    <citation type="journal article" date="2020" name="Nat. Commun.">
        <title>Genome sequence of the cluster root forming white lupin.</title>
        <authorList>
            <person name="Hufnagel B."/>
            <person name="Marques A."/>
            <person name="Soriano A."/>
            <person name="Marques L."/>
            <person name="Divol F."/>
            <person name="Doumas P."/>
            <person name="Sallet E."/>
            <person name="Mancinotti D."/>
            <person name="Carrere S."/>
            <person name="Marande W."/>
            <person name="Arribat S."/>
            <person name="Keller J."/>
            <person name="Huneau C."/>
            <person name="Blein T."/>
            <person name="Aime D."/>
            <person name="Laguerre M."/>
            <person name="Taylor J."/>
            <person name="Schubert V."/>
            <person name="Nelson M."/>
            <person name="Geu-Flores F."/>
            <person name="Crespi M."/>
            <person name="Gallardo-Guerrero K."/>
            <person name="Delaux P.-M."/>
            <person name="Salse J."/>
            <person name="Berges H."/>
            <person name="Guyot R."/>
            <person name="Gouzy J."/>
            <person name="Peret B."/>
        </authorList>
    </citation>
    <scope>NUCLEOTIDE SEQUENCE [LARGE SCALE GENOMIC DNA]</scope>
    <source>
        <strain evidence="11">cv. Amiga</strain>
    </source>
</reference>
<dbReference type="Proteomes" id="UP000447434">
    <property type="component" value="Chromosome 7"/>
</dbReference>
<keyword evidence="11" id="KW-1185">Reference proteome</keyword>
<dbReference type="GO" id="GO:0005739">
    <property type="term" value="C:mitochondrion"/>
    <property type="evidence" value="ECO:0007669"/>
    <property type="project" value="GOC"/>
</dbReference>
<protein>
    <submittedName>
        <fullName evidence="10">Putative FAD/NAD(P)-binding domain, GidA associated domain 3</fullName>
    </submittedName>
</protein>
<evidence type="ECO:0000256" key="5">
    <source>
        <dbReference type="ARBA" id="ARBA00022694"/>
    </source>
</evidence>
<comment type="similarity">
    <text evidence="2">Belongs to the MnmG family.</text>
</comment>
<dbReference type="InterPro" id="IPR049312">
    <property type="entry name" value="GIDA_C_N"/>
</dbReference>
<feature type="domain" description="tRNA uridine 5-carboxymethylaminomethyl modification enzyme C-terminal subdomain" evidence="9">
    <location>
        <begin position="612"/>
        <end position="683"/>
    </location>
</feature>
<dbReference type="FunFam" id="3.50.50.60:FF:000094">
    <property type="entry name" value="tRNA uridine 5-carboxymethylaminomethyl modification enzyme MnmG"/>
    <property type="match status" value="1"/>
</dbReference>
<dbReference type="Pfam" id="PF13932">
    <property type="entry name" value="SAM_GIDA_C"/>
    <property type="match status" value="1"/>
</dbReference>
<feature type="region of interest" description="Disordered" evidence="8">
    <location>
        <begin position="704"/>
        <end position="724"/>
    </location>
</feature>
<evidence type="ECO:0000313" key="10">
    <source>
        <dbReference type="EMBL" id="KAE9610218.1"/>
    </source>
</evidence>
<dbReference type="InterPro" id="IPR004416">
    <property type="entry name" value="MnmG"/>
</dbReference>
<dbReference type="InterPro" id="IPR002218">
    <property type="entry name" value="MnmG-rel"/>
</dbReference>
<dbReference type="GO" id="GO:0070899">
    <property type="term" value="P:mitochondrial tRNA wobble uridine modification"/>
    <property type="evidence" value="ECO:0007669"/>
    <property type="project" value="UniProtKB-ARBA"/>
</dbReference>
<dbReference type="GO" id="GO:0030488">
    <property type="term" value="P:tRNA methylation"/>
    <property type="evidence" value="ECO:0007669"/>
    <property type="project" value="TreeGrafter"/>
</dbReference>
<dbReference type="Gene3D" id="1.10.150.570">
    <property type="entry name" value="GidA associated domain, C-terminal subdomain"/>
    <property type="match status" value="1"/>
</dbReference>
<dbReference type="InterPro" id="IPR047001">
    <property type="entry name" value="MnmG_C_subdom"/>
</dbReference>
<keyword evidence="6" id="KW-0274">FAD</keyword>
<evidence type="ECO:0000256" key="4">
    <source>
        <dbReference type="ARBA" id="ARBA00022630"/>
    </source>
</evidence>
<evidence type="ECO:0000256" key="1">
    <source>
        <dbReference type="ARBA" id="ARBA00001974"/>
    </source>
</evidence>
<evidence type="ECO:0000313" key="11">
    <source>
        <dbReference type="Proteomes" id="UP000447434"/>
    </source>
</evidence>
<dbReference type="NCBIfam" id="TIGR00136">
    <property type="entry name" value="mnmG_gidA"/>
    <property type="match status" value="1"/>
</dbReference>
<dbReference type="Pfam" id="PF21680">
    <property type="entry name" value="GIDA_C_1st"/>
    <property type="match status" value="1"/>
</dbReference>
<name>A0A6A4Q8H7_LUPAL</name>
<evidence type="ECO:0000259" key="9">
    <source>
        <dbReference type="SMART" id="SM01228"/>
    </source>
</evidence>
<sequence>MATTLFTFHLSRTFRTSLFSASCFSTLRDVTFRRNFPRRLSFFASTFPRRFSSITTASISRELDNGIGAVDERYDVIVVGGGHAGCEAALASARLGARTLLLTLNIDRIAWQPCNPAVGGPAKSQLVHEVDALGGEIGKIADRCYLQKRILNVSRGPAVRALRAQTDKREYALEMKNVVESTPNLSIREAMVTDILLGNNDNVEGVSTFFGMKFYAPSVILTTGTFMSGKIWVGRTSMPAGRAGESASHGLTENLQQLGFETDRLKTGTPARVDIRTVNFSVLEPQHGDEEVGWFSFDPAVHIEREQMCCYLTRTTSRTHQIIRENLHETPTYGGWIEAKGPRYCPSIEDKIVRFQDKESHQIFLEPEGRHVPDLYVQGFSTGLPERLQLPLLRTLPGLENCSMLRPAYAVEYDYLPAHQCTRSLMTKKIQGLFFSGQINGTTGYEEAAAQGILSGINAARHADGKPLIVLERESSYIGTLIDDLVTKDLREPYRMLTSRSEHRLLLRSDNADSRLTPLGREIGLIDDRRWKLYQEKQDRISEEKKRLKSVKISGGDLAAEVSRLSGQPVKNGSTLESLLKKPHIQYEVLDNHGFSNKNLSRMEKECVEIDIKYEGFILREQILLKQMVTKQHRPLPEDLDYYAMTTLSLEAREKLSKVRPQTIGQASRVGGVSPADVTALLIVIESNRRKAQEQRRHKMLNAIRTDNQDEVPEVSLTETVSTG</sequence>
<dbReference type="FunFam" id="1.10.150.570:FF:000001">
    <property type="entry name" value="tRNA uridine 5-carboxymethylaminomethyl modification enzyme MnmG"/>
    <property type="match status" value="1"/>
</dbReference>
<organism evidence="10 11">
    <name type="scientific">Lupinus albus</name>
    <name type="common">White lupine</name>
    <name type="synonym">Lupinus termis</name>
    <dbReference type="NCBI Taxonomy" id="3870"/>
    <lineage>
        <taxon>Eukaryota</taxon>
        <taxon>Viridiplantae</taxon>
        <taxon>Streptophyta</taxon>
        <taxon>Embryophyta</taxon>
        <taxon>Tracheophyta</taxon>
        <taxon>Spermatophyta</taxon>
        <taxon>Magnoliopsida</taxon>
        <taxon>eudicotyledons</taxon>
        <taxon>Gunneridae</taxon>
        <taxon>Pentapetalae</taxon>
        <taxon>rosids</taxon>
        <taxon>fabids</taxon>
        <taxon>Fabales</taxon>
        <taxon>Fabaceae</taxon>
        <taxon>Papilionoideae</taxon>
        <taxon>50 kb inversion clade</taxon>
        <taxon>genistoids sensu lato</taxon>
        <taxon>core genistoids</taxon>
        <taxon>Genisteae</taxon>
        <taxon>Lupinus</taxon>
    </lineage>
</organism>
<dbReference type="Gene3D" id="3.50.50.60">
    <property type="entry name" value="FAD/NAD(P)-binding domain"/>
    <property type="match status" value="2"/>
</dbReference>
<evidence type="ECO:0000256" key="7">
    <source>
        <dbReference type="ARBA" id="ARBA00023027"/>
    </source>
</evidence>
<evidence type="ECO:0000256" key="8">
    <source>
        <dbReference type="SAM" id="MobiDB-lite"/>
    </source>
</evidence>
<dbReference type="Gene3D" id="1.10.10.1800">
    <property type="entry name" value="tRNA uridine 5-carboxymethylaminomethyl modification enzyme MnmG/GidA"/>
    <property type="match status" value="1"/>
</dbReference>
<dbReference type="GO" id="GO:0050660">
    <property type="term" value="F:flavin adenine dinucleotide binding"/>
    <property type="evidence" value="ECO:0007669"/>
    <property type="project" value="InterPro"/>
</dbReference>
<evidence type="ECO:0000256" key="2">
    <source>
        <dbReference type="ARBA" id="ARBA00007653"/>
    </source>
</evidence>
<comment type="caution">
    <text evidence="10">The sequence shown here is derived from an EMBL/GenBank/DDBJ whole genome shotgun (WGS) entry which is preliminary data.</text>
</comment>
<accession>A0A6A4Q8H7</accession>
<evidence type="ECO:0000256" key="6">
    <source>
        <dbReference type="ARBA" id="ARBA00022827"/>
    </source>
</evidence>
<dbReference type="SUPFAM" id="SSF51905">
    <property type="entry name" value="FAD/NAD(P)-binding domain"/>
    <property type="match status" value="1"/>
</dbReference>
<dbReference type="InterPro" id="IPR040131">
    <property type="entry name" value="MnmG_N"/>
</dbReference>
<dbReference type="InterPro" id="IPR026904">
    <property type="entry name" value="MnmG_C"/>
</dbReference>
<dbReference type="InterPro" id="IPR020595">
    <property type="entry name" value="MnmG-rel_CS"/>
</dbReference>
<proteinExistence type="inferred from homology"/>
<gene>
    <name evidence="10" type="ORF">Lalb_Chr07g0184291</name>
</gene>